<dbReference type="CDD" id="cd20070">
    <property type="entry name" value="5TM_YidC_Alb3"/>
    <property type="match status" value="1"/>
</dbReference>
<evidence type="ECO:0000313" key="10">
    <source>
        <dbReference type="Proteomes" id="UP001189429"/>
    </source>
</evidence>
<evidence type="ECO:0000256" key="2">
    <source>
        <dbReference type="ARBA" id="ARBA00022692"/>
    </source>
</evidence>
<dbReference type="InterPro" id="IPR001708">
    <property type="entry name" value="YidC/ALB3/OXA1/COX18"/>
</dbReference>
<feature type="compositionally biased region" description="Basic and acidic residues" evidence="6">
    <location>
        <begin position="731"/>
        <end position="747"/>
    </location>
</feature>
<feature type="domain" description="Membrane insertase YidC/Oxa/ALB C-terminal" evidence="8">
    <location>
        <begin position="452"/>
        <end position="660"/>
    </location>
</feature>
<feature type="region of interest" description="Disordered" evidence="6">
    <location>
        <begin position="382"/>
        <end position="421"/>
    </location>
</feature>
<protein>
    <recommendedName>
        <fullName evidence="8">Membrane insertase YidC/Oxa/ALB C-terminal domain-containing protein</fullName>
    </recommendedName>
</protein>
<evidence type="ECO:0000256" key="5">
    <source>
        <dbReference type="RuleBase" id="RU003945"/>
    </source>
</evidence>
<name>A0ABN9PK01_9DINO</name>
<evidence type="ECO:0000256" key="4">
    <source>
        <dbReference type="ARBA" id="ARBA00023136"/>
    </source>
</evidence>
<feature type="region of interest" description="Disordered" evidence="6">
    <location>
        <begin position="716"/>
        <end position="769"/>
    </location>
</feature>
<sequence length="769" mass="82664">MAQSVESAVSPFASGMRLAVSGRSPQRSRLGLPRTRALTEGGCGAVAQSARMLGECETKPRNNMAESRLSRIKRGLDLTERGQQLAAFGAALGKPPELLVRFVVTAMPTRELQQLDDSPSRLDISKTSVEAVREAAMLCAEEFEAAPAVAAAAPRPAFAFSAGVVGALRAVLAERTGGGTVTEPLGEHAAGGAPSGLENDGPLRGMTALPADAEAGWAGSAERESSLFEASDLKDGAGSGARTGLVAYPQQRSMRWSRQLRISANIVAGTCKTGAWACVSASISAPWPVTGFGDDGGHTSPTMGNEWIVEWELCRPAARTGADWVTLPQRLIEHFAYSMCVLAFCGFLLQAHDGLQVLARCSSVFRKVVVFRQTHACDRLPLQAEQSPAQRRPRRPGHGPASPPGARSAGGARRRGGLLRPGDPRPGDWFQPWVDLNAAAIAGISSVVGSGGAAIILYTVLIKIVTYPVTQPTLRTNAVLQLVAPQREYIERKYKKNDEATSNKLQQRLFAEVGVNPLASLLPVLLQLPIFIGLFRAIAQLARQDARFNEPFLFVPSLAGPVESGRPSLDWMLKTQSAQQFIPLCGWDNLPGYLALPFIVVVTQLISQSFQKVEGDSSQPVIQIVFPTVVGISCLVSPAGLGLYWLTNNVITTGLTLVAQNQAADEFPQYKDSIPAEAQSTRYVRDTEFIETPEAVVRRRVEALVGEKIGAAAVEESRERRRAEAAAAREVTAKLRREEEEAAEARRAPRRRSSSQPRATPPRKKRGGK</sequence>
<keyword evidence="4 7" id="KW-0472">Membrane</keyword>
<evidence type="ECO:0000256" key="3">
    <source>
        <dbReference type="ARBA" id="ARBA00022989"/>
    </source>
</evidence>
<organism evidence="9 10">
    <name type="scientific">Prorocentrum cordatum</name>
    <dbReference type="NCBI Taxonomy" id="2364126"/>
    <lineage>
        <taxon>Eukaryota</taxon>
        <taxon>Sar</taxon>
        <taxon>Alveolata</taxon>
        <taxon>Dinophyceae</taxon>
        <taxon>Prorocentrales</taxon>
        <taxon>Prorocentraceae</taxon>
        <taxon>Prorocentrum</taxon>
    </lineage>
</organism>
<evidence type="ECO:0000256" key="6">
    <source>
        <dbReference type="SAM" id="MobiDB-lite"/>
    </source>
</evidence>
<gene>
    <name evidence="9" type="ORF">PCOR1329_LOCUS3061</name>
</gene>
<keyword evidence="2 5" id="KW-0812">Transmembrane</keyword>
<proteinExistence type="inferred from homology"/>
<dbReference type="Pfam" id="PF02096">
    <property type="entry name" value="60KD_IMP"/>
    <property type="match status" value="1"/>
</dbReference>
<evidence type="ECO:0000256" key="1">
    <source>
        <dbReference type="ARBA" id="ARBA00004141"/>
    </source>
</evidence>
<reference evidence="9" key="1">
    <citation type="submission" date="2023-10" db="EMBL/GenBank/DDBJ databases">
        <authorList>
            <person name="Chen Y."/>
            <person name="Shah S."/>
            <person name="Dougan E. K."/>
            <person name="Thang M."/>
            <person name="Chan C."/>
        </authorList>
    </citation>
    <scope>NUCLEOTIDE SEQUENCE [LARGE SCALE GENOMIC DNA]</scope>
</reference>
<dbReference type="InterPro" id="IPR028055">
    <property type="entry name" value="YidC/Oxa/ALB_C"/>
</dbReference>
<feature type="transmembrane region" description="Helical" evidence="7">
    <location>
        <begin position="518"/>
        <end position="539"/>
    </location>
</feature>
<dbReference type="InterPro" id="IPR047196">
    <property type="entry name" value="YidC_ALB_C"/>
</dbReference>
<feature type="region of interest" description="Disordered" evidence="6">
    <location>
        <begin position="179"/>
        <end position="199"/>
    </location>
</feature>
<comment type="similarity">
    <text evidence="5">Belongs to the OXA1/ALB3/YidC family.</text>
</comment>
<evidence type="ECO:0000313" key="9">
    <source>
        <dbReference type="EMBL" id="CAK0792497.1"/>
    </source>
</evidence>
<keyword evidence="3 7" id="KW-1133">Transmembrane helix</keyword>
<comment type="subcellular location">
    <subcellularLocation>
        <location evidence="1 5">Membrane</location>
        <topology evidence="1 5">Multi-pass membrane protein</topology>
    </subcellularLocation>
</comment>
<dbReference type="PANTHER" id="PTHR12428">
    <property type="entry name" value="OXA1"/>
    <property type="match status" value="1"/>
</dbReference>
<keyword evidence="10" id="KW-1185">Reference proteome</keyword>
<accession>A0ABN9PK01</accession>
<evidence type="ECO:0000259" key="8">
    <source>
        <dbReference type="Pfam" id="PF02096"/>
    </source>
</evidence>
<dbReference type="PANTHER" id="PTHR12428:SF14">
    <property type="entry name" value="ALBINO3-LIKE PROTEIN 1, CHLOROPLASTIC"/>
    <property type="match status" value="1"/>
</dbReference>
<evidence type="ECO:0000256" key="7">
    <source>
        <dbReference type="SAM" id="Phobius"/>
    </source>
</evidence>
<dbReference type="Proteomes" id="UP001189429">
    <property type="component" value="Unassembled WGS sequence"/>
</dbReference>
<comment type="caution">
    <text evidence="9">The sequence shown here is derived from an EMBL/GenBank/DDBJ whole genome shotgun (WGS) entry which is preliminary data.</text>
</comment>
<dbReference type="EMBL" id="CAUYUJ010000780">
    <property type="protein sequence ID" value="CAK0792497.1"/>
    <property type="molecule type" value="Genomic_DNA"/>
</dbReference>
<feature type="compositionally biased region" description="Low complexity" evidence="6">
    <location>
        <begin position="398"/>
        <end position="411"/>
    </location>
</feature>
<dbReference type="NCBIfam" id="TIGR03592">
    <property type="entry name" value="yidC_oxa1_cterm"/>
    <property type="match status" value="1"/>
</dbReference>